<dbReference type="Gene3D" id="3.30.420.10">
    <property type="entry name" value="Ribonuclease H-like superfamily/Ribonuclease H"/>
    <property type="match status" value="1"/>
</dbReference>
<dbReference type="PANTHER" id="PTHR47331">
    <property type="entry name" value="PHD-TYPE DOMAIN-CONTAINING PROTEIN"/>
    <property type="match status" value="1"/>
</dbReference>
<dbReference type="SUPFAM" id="SSF53098">
    <property type="entry name" value="Ribonuclease H-like"/>
    <property type="match status" value="1"/>
</dbReference>
<dbReference type="InterPro" id="IPR040676">
    <property type="entry name" value="DUF5641"/>
</dbReference>
<proteinExistence type="predicted"/>
<accession>A0ABM1Y5P8</accession>
<dbReference type="Pfam" id="PF17921">
    <property type="entry name" value="Integrase_H2C2"/>
    <property type="match status" value="1"/>
</dbReference>
<feature type="domain" description="DUF5641" evidence="2">
    <location>
        <begin position="320"/>
        <end position="410"/>
    </location>
</feature>
<name>A0ABM1Y5P8_AEDAL</name>
<dbReference type="Pfam" id="PF18701">
    <property type="entry name" value="DUF5641"/>
    <property type="match status" value="1"/>
</dbReference>
<dbReference type="InterPro" id="IPR036397">
    <property type="entry name" value="RNaseH_sf"/>
</dbReference>
<sequence>MAQADAFPDEVKILKRNRELPFEQWVCIERSSKLCKTSPFLDDDDVIRMEGRTAPAVFAAVSTRFPVILPRNHIITTKLLEDFHIRYAHGSKETVVNEVRQGYFIPKLRSAVSKVIGNCLKCRLRKAKPIVPRMAPLPIQRMQPFVRPFSYVGLDYFGPIDVTVGRRKEKRYVALFTCLVIRAVHSDNGTNFQGASRELREELERIDRDCANTFTGTNTKWTFNPPSAPHMGGVWERMVRSIKEAMTALSDGRRMTDEILITTLAEAEFLVNARPLTYSGTEDAELDTITPNHFLIGSSSGQHQPFQPPVSLAEELRSSYKRSLALANEFWTRWCKEYLPTLNQRSKWNVDGRSVKVGDLVFVMDDGKGSAGVRGVVEEVFTGVDGRIRQAVVRTDGGIYRRPVAKLAVLEIGDKPGNTCGGQSDQGLWAGDCSNQRD</sequence>
<dbReference type="Proteomes" id="UP000069940">
    <property type="component" value="Unassembled WGS sequence"/>
</dbReference>
<keyword evidence="4" id="KW-1185">Reference proteome</keyword>
<dbReference type="PANTHER" id="PTHR47331:SF1">
    <property type="entry name" value="GAG-LIKE PROTEIN"/>
    <property type="match status" value="1"/>
</dbReference>
<feature type="domain" description="Integrase zinc-binding" evidence="1">
    <location>
        <begin position="76"/>
        <end position="127"/>
    </location>
</feature>
<evidence type="ECO:0008006" key="5">
    <source>
        <dbReference type="Google" id="ProtNLM"/>
    </source>
</evidence>
<evidence type="ECO:0000313" key="3">
    <source>
        <dbReference type="EnsemblMetazoa" id="AALFPA23_005972.P7717"/>
    </source>
</evidence>
<dbReference type="InterPro" id="IPR041588">
    <property type="entry name" value="Integrase_H2C2"/>
</dbReference>
<evidence type="ECO:0000259" key="2">
    <source>
        <dbReference type="Pfam" id="PF18701"/>
    </source>
</evidence>
<evidence type="ECO:0000259" key="1">
    <source>
        <dbReference type="Pfam" id="PF17921"/>
    </source>
</evidence>
<dbReference type="EnsemblMetazoa" id="AALFPA23_005972.R7717">
    <property type="protein sequence ID" value="AALFPA23_005972.P7717"/>
    <property type="gene ID" value="AALFPA23_005972"/>
</dbReference>
<reference evidence="3" key="2">
    <citation type="submission" date="2025-05" db="UniProtKB">
        <authorList>
            <consortium name="EnsemblMetazoa"/>
        </authorList>
    </citation>
    <scope>IDENTIFICATION</scope>
    <source>
        <strain evidence="3">Foshan</strain>
    </source>
</reference>
<dbReference type="Gene3D" id="1.10.340.70">
    <property type="match status" value="1"/>
</dbReference>
<evidence type="ECO:0000313" key="4">
    <source>
        <dbReference type="Proteomes" id="UP000069940"/>
    </source>
</evidence>
<protein>
    <recommendedName>
        <fullName evidence="5">Integrase catalytic domain-containing protein</fullName>
    </recommendedName>
</protein>
<dbReference type="RefSeq" id="XP_062713596.1">
    <property type="nucleotide sequence ID" value="XM_062857612.1"/>
</dbReference>
<dbReference type="GeneID" id="134290464"/>
<reference evidence="4" key="1">
    <citation type="journal article" date="2015" name="Proc. Natl. Acad. Sci. U.S.A.">
        <title>Genome sequence of the Asian Tiger mosquito, Aedes albopictus, reveals insights into its biology, genetics, and evolution.</title>
        <authorList>
            <person name="Chen X.G."/>
            <person name="Jiang X."/>
            <person name="Gu J."/>
            <person name="Xu M."/>
            <person name="Wu Y."/>
            <person name="Deng Y."/>
            <person name="Zhang C."/>
            <person name="Bonizzoni M."/>
            <person name="Dermauw W."/>
            <person name="Vontas J."/>
            <person name="Armbruster P."/>
            <person name="Huang X."/>
            <person name="Yang Y."/>
            <person name="Zhang H."/>
            <person name="He W."/>
            <person name="Peng H."/>
            <person name="Liu Y."/>
            <person name="Wu K."/>
            <person name="Chen J."/>
            <person name="Lirakis M."/>
            <person name="Topalis P."/>
            <person name="Van Leeuwen T."/>
            <person name="Hall A.B."/>
            <person name="Jiang X."/>
            <person name="Thorpe C."/>
            <person name="Mueller R.L."/>
            <person name="Sun C."/>
            <person name="Waterhouse R.M."/>
            <person name="Yan G."/>
            <person name="Tu Z.J."/>
            <person name="Fang X."/>
            <person name="James A.A."/>
        </authorList>
    </citation>
    <scope>NUCLEOTIDE SEQUENCE [LARGE SCALE GENOMIC DNA]</scope>
    <source>
        <strain evidence="4">Foshan</strain>
    </source>
</reference>
<organism evidence="3 4">
    <name type="scientific">Aedes albopictus</name>
    <name type="common">Asian tiger mosquito</name>
    <name type="synonym">Stegomyia albopicta</name>
    <dbReference type="NCBI Taxonomy" id="7160"/>
    <lineage>
        <taxon>Eukaryota</taxon>
        <taxon>Metazoa</taxon>
        <taxon>Ecdysozoa</taxon>
        <taxon>Arthropoda</taxon>
        <taxon>Hexapoda</taxon>
        <taxon>Insecta</taxon>
        <taxon>Pterygota</taxon>
        <taxon>Neoptera</taxon>
        <taxon>Endopterygota</taxon>
        <taxon>Diptera</taxon>
        <taxon>Nematocera</taxon>
        <taxon>Culicoidea</taxon>
        <taxon>Culicidae</taxon>
        <taxon>Culicinae</taxon>
        <taxon>Aedini</taxon>
        <taxon>Aedes</taxon>
        <taxon>Stegomyia</taxon>
    </lineage>
</organism>
<dbReference type="InterPro" id="IPR012337">
    <property type="entry name" value="RNaseH-like_sf"/>
</dbReference>